<sequence length="449" mass="49782">METYVATTPFGRRTMTLGQIASQVKARTAPKDAVVHKWQTFQHIREARDLVGATDRALAILNALLSFHQETALTGDSDIVVWPSNEQLMARANGMPPTTLRRHLGVLVECGLIIRRDSPNGKRYARKGRGGQIEQAFGFDLSPIVARAAEFKDLAEAVQAEKRAFRVAKERLTLLRRDIVKMIDTGIEESVPGNWGRVQQSYQAVMNRLPRSAPRQIVESTCEELEALWRDIRDVLESFADSQNMDANESHSGRHIQNSNPDSISESEDGFRDKKEAGGNAEENDKLRSLPRRDLPLGIVLDACSNLRELAQGGEIRHWRDFLAAAELARPMLGISPSAWREAREVLGEQQAGITLAAMYQRADQINSAGGYLRSLTERARAGKFSTWPMVMALLRAKLDASKPPAARPEAADEPSGPRQQGGSGGVLASPELRKLLEKRPKDPSRGWE</sequence>
<accession>A0A2W5T5F1</accession>
<name>A0A2W5T5F1_ANCNO</name>
<dbReference type="EMBL" id="QFQD01000039">
    <property type="protein sequence ID" value="PZQ81820.1"/>
    <property type="molecule type" value="Genomic_DNA"/>
</dbReference>
<dbReference type="Pfam" id="PF03428">
    <property type="entry name" value="RP-C"/>
    <property type="match status" value="1"/>
</dbReference>
<evidence type="ECO:0000256" key="1">
    <source>
        <dbReference type="SAM" id="MobiDB-lite"/>
    </source>
</evidence>
<comment type="caution">
    <text evidence="4">The sequence shown here is derived from an EMBL/GenBank/DDBJ whole genome shotgun (WGS) entry which is preliminary data.</text>
</comment>
<feature type="compositionally biased region" description="Low complexity" evidence="1">
    <location>
        <begin position="404"/>
        <end position="419"/>
    </location>
</feature>
<dbReference type="GO" id="GO:0006355">
    <property type="term" value="P:regulation of DNA-templated transcription"/>
    <property type="evidence" value="ECO:0007669"/>
    <property type="project" value="UniProtKB-ARBA"/>
</dbReference>
<dbReference type="InterPro" id="IPR021760">
    <property type="entry name" value="RepC_C"/>
</dbReference>
<dbReference type="NCBIfam" id="NF040974">
    <property type="entry name" value="RepABC_RepC"/>
    <property type="match status" value="1"/>
</dbReference>
<dbReference type="InterPro" id="IPR036390">
    <property type="entry name" value="WH_DNA-bd_sf"/>
</dbReference>
<dbReference type="InterPro" id="IPR011991">
    <property type="entry name" value="ArsR-like_HTH"/>
</dbReference>
<dbReference type="CDD" id="cd00090">
    <property type="entry name" value="HTH_ARSR"/>
    <property type="match status" value="1"/>
</dbReference>
<dbReference type="AlphaFoldDB" id="A0A2W5T5F1"/>
<proteinExistence type="predicted"/>
<organism evidence="4 5">
    <name type="scientific">Ancylobacter novellus</name>
    <name type="common">Thiobacillus novellus</name>
    <dbReference type="NCBI Taxonomy" id="921"/>
    <lineage>
        <taxon>Bacteria</taxon>
        <taxon>Pseudomonadati</taxon>
        <taxon>Pseudomonadota</taxon>
        <taxon>Alphaproteobacteria</taxon>
        <taxon>Hyphomicrobiales</taxon>
        <taxon>Xanthobacteraceae</taxon>
        <taxon>Ancylobacter</taxon>
    </lineage>
</organism>
<evidence type="ECO:0000313" key="5">
    <source>
        <dbReference type="Proteomes" id="UP000248887"/>
    </source>
</evidence>
<feature type="region of interest" description="Disordered" evidence="1">
    <location>
        <begin position="402"/>
        <end position="449"/>
    </location>
</feature>
<protein>
    <submittedName>
        <fullName evidence="4">Replication initiation protein RepC</fullName>
    </submittedName>
</protein>
<dbReference type="NCBIfam" id="NF010396">
    <property type="entry name" value="PRK13824.1"/>
    <property type="match status" value="1"/>
</dbReference>
<reference evidence="4 5" key="1">
    <citation type="submission" date="2017-08" db="EMBL/GenBank/DDBJ databases">
        <title>Infants hospitalized years apart are colonized by the same room-sourced microbial strains.</title>
        <authorList>
            <person name="Brooks B."/>
            <person name="Olm M.R."/>
            <person name="Firek B.A."/>
            <person name="Baker R."/>
            <person name="Thomas B.C."/>
            <person name="Morowitz M.J."/>
            <person name="Banfield J.F."/>
        </authorList>
    </citation>
    <scope>NUCLEOTIDE SEQUENCE [LARGE SCALE GENOMIC DNA]</scope>
    <source>
        <strain evidence="4">S2_005_001_R2_27</strain>
    </source>
</reference>
<evidence type="ECO:0000313" key="4">
    <source>
        <dbReference type="EMBL" id="PZQ81820.1"/>
    </source>
</evidence>
<evidence type="ECO:0000259" key="3">
    <source>
        <dbReference type="Pfam" id="PF11800"/>
    </source>
</evidence>
<feature type="compositionally biased region" description="Basic and acidic residues" evidence="1">
    <location>
        <begin position="432"/>
        <end position="449"/>
    </location>
</feature>
<gene>
    <name evidence="4" type="ORF">DI549_13155</name>
</gene>
<dbReference type="InterPro" id="IPR005090">
    <property type="entry name" value="RepC_N"/>
</dbReference>
<feature type="compositionally biased region" description="Polar residues" evidence="1">
    <location>
        <begin position="255"/>
        <end position="264"/>
    </location>
</feature>
<evidence type="ECO:0000259" key="2">
    <source>
        <dbReference type="Pfam" id="PF03428"/>
    </source>
</evidence>
<dbReference type="SUPFAM" id="SSF46785">
    <property type="entry name" value="Winged helix' DNA-binding domain"/>
    <property type="match status" value="1"/>
</dbReference>
<feature type="compositionally biased region" description="Basic and acidic residues" evidence="1">
    <location>
        <begin position="269"/>
        <end position="288"/>
    </location>
</feature>
<feature type="region of interest" description="Disordered" evidence="1">
    <location>
        <begin position="245"/>
        <end position="288"/>
    </location>
</feature>
<dbReference type="Proteomes" id="UP000248887">
    <property type="component" value="Unassembled WGS sequence"/>
</dbReference>
<dbReference type="Pfam" id="PF11800">
    <property type="entry name" value="RP-C_C"/>
    <property type="match status" value="1"/>
</dbReference>
<feature type="domain" description="Plasmid replication protein C C-terminal" evidence="3">
    <location>
        <begin position="296"/>
        <end position="396"/>
    </location>
</feature>
<feature type="domain" description="Plasmid replication protein C N-terminal" evidence="2">
    <location>
        <begin position="13"/>
        <end position="186"/>
    </location>
</feature>
<dbReference type="InterPro" id="IPR047611">
    <property type="entry name" value="RepABC_RepC"/>
</dbReference>